<evidence type="ECO:0000256" key="1">
    <source>
        <dbReference type="SAM" id="MobiDB-lite"/>
    </source>
</evidence>
<feature type="transmembrane region" description="Helical" evidence="2">
    <location>
        <begin position="95"/>
        <end position="116"/>
    </location>
</feature>
<keyword evidence="4" id="KW-1185">Reference proteome</keyword>
<dbReference type="AlphaFoldDB" id="A0A7R7EJC4"/>
<dbReference type="EMBL" id="AP024169">
    <property type="protein sequence ID" value="BCN29833.1"/>
    <property type="molecule type" value="Genomic_DNA"/>
</dbReference>
<dbReference type="KEGG" id="ahb:bsdtb5_11280"/>
<evidence type="ECO:0000256" key="2">
    <source>
        <dbReference type="SAM" id="Phobius"/>
    </source>
</evidence>
<evidence type="ECO:0000313" key="4">
    <source>
        <dbReference type="Proteomes" id="UP000595897"/>
    </source>
</evidence>
<feature type="region of interest" description="Disordered" evidence="1">
    <location>
        <begin position="1"/>
        <end position="22"/>
    </location>
</feature>
<feature type="transmembrane region" description="Helical" evidence="2">
    <location>
        <begin position="31"/>
        <end position="51"/>
    </location>
</feature>
<feature type="compositionally biased region" description="Basic residues" evidence="1">
    <location>
        <begin position="7"/>
        <end position="20"/>
    </location>
</feature>
<keyword evidence="2" id="KW-0472">Membrane</keyword>
<gene>
    <name evidence="3" type="ORF">bsdtb5_11280</name>
</gene>
<dbReference type="Pfam" id="PF19639">
    <property type="entry name" value="DUF6142"/>
    <property type="match status" value="1"/>
</dbReference>
<sequence length="119" mass="13198">MVERRYKPTKKRKEPKKKGSYKFSDKTHPKLGIISVILGAISLILMCYLSYLSSSSHGKGNIYIGLFGIVAFIISIFGLVCSVKSVKEKEIFYTFPIIGMVVNGLLVIGCAILYFIGLV</sequence>
<keyword evidence="2" id="KW-0812">Transmembrane</keyword>
<dbReference type="Proteomes" id="UP000595897">
    <property type="component" value="Chromosome"/>
</dbReference>
<feature type="transmembrane region" description="Helical" evidence="2">
    <location>
        <begin position="63"/>
        <end position="83"/>
    </location>
</feature>
<accession>A0A7R7EJC4</accession>
<protein>
    <submittedName>
        <fullName evidence="3">Uncharacterized protein</fullName>
    </submittedName>
</protein>
<evidence type="ECO:0000313" key="3">
    <source>
        <dbReference type="EMBL" id="BCN29833.1"/>
    </source>
</evidence>
<proteinExistence type="predicted"/>
<dbReference type="InterPro" id="IPR046140">
    <property type="entry name" value="DUF6142"/>
</dbReference>
<name>A0A7R7EJC4_9FIRM</name>
<reference evidence="3 4" key="1">
    <citation type="submission" date="2020-11" db="EMBL/GenBank/DDBJ databases">
        <title>Draft genome sequencing of a Lachnospiraceae strain isolated from anoxic soil subjected to BSD treatment.</title>
        <authorList>
            <person name="Uek A."/>
            <person name="Tonouchi A."/>
        </authorList>
    </citation>
    <scope>NUCLEOTIDE SEQUENCE [LARGE SCALE GENOMIC DNA]</scope>
    <source>
        <strain evidence="3 4">TB5</strain>
    </source>
</reference>
<keyword evidence="2" id="KW-1133">Transmembrane helix</keyword>
<organism evidence="3 4">
    <name type="scientific">Anaeromicropila herbilytica</name>
    <dbReference type="NCBI Taxonomy" id="2785025"/>
    <lineage>
        <taxon>Bacteria</taxon>
        <taxon>Bacillati</taxon>
        <taxon>Bacillota</taxon>
        <taxon>Clostridia</taxon>
        <taxon>Lachnospirales</taxon>
        <taxon>Lachnospiraceae</taxon>
        <taxon>Anaeromicropila</taxon>
    </lineage>
</organism>